<dbReference type="InterPro" id="IPR036390">
    <property type="entry name" value="WH_DNA-bd_sf"/>
</dbReference>
<reference evidence="2 3" key="1">
    <citation type="submission" date="2017-06" db="EMBL/GenBank/DDBJ databases">
        <title>Draft genome sequence of anaerobic fermentative bacterium Anaeromicrobium sediminis DY2726D isolated from West Pacific Ocean sediments.</title>
        <authorList>
            <person name="Zeng X."/>
        </authorList>
    </citation>
    <scope>NUCLEOTIDE SEQUENCE [LARGE SCALE GENOMIC DNA]</scope>
    <source>
        <strain evidence="2 3">DY2726D</strain>
    </source>
</reference>
<dbReference type="GO" id="GO:0004252">
    <property type="term" value="F:serine-type endopeptidase activity"/>
    <property type="evidence" value="ECO:0007669"/>
    <property type="project" value="InterPro"/>
</dbReference>
<dbReference type="SUPFAM" id="SSF46785">
    <property type="entry name" value="Winged helix' DNA-binding domain"/>
    <property type="match status" value="1"/>
</dbReference>
<dbReference type="EMBL" id="NIBG01000001">
    <property type="protein sequence ID" value="PAB61149.1"/>
    <property type="molecule type" value="Genomic_DNA"/>
</dbReference>
<dbReference type="Proteomes" id="UP000216024">
    <property type="component" value="Unassembled WGS sequence"/>
</dbReference>
<feature type="domain" description="LexA repressor DNA-binding" evidence="1">
    <location>
        <begin position="72"/>
        <end position="122"/>
    </location>
</feature>
<dbReference type="AlphaFoldDB" id="A0A267MNJ5"/>
<dbReference type="GO" id="GO:0006508">
    <property type="term" value="P:proteolysis"/>
    <property type="evidence" value="ECO:0007669"/>
    <property type="project" value="InterPro"/>
</dbReference>
<gene>
    <name evidence="2" type="ORF">CCE28_01620</name>
</gene>
<evidence type="ECO:0000313" key="2">
    <source>
        <dbReference type="EMBL" id="PAB61149.1"/>
    </source>
</evidence>
<sequence length="140" mass="16218">MHLPKFDKKEKMLQEEYLKYYILFSNKKNGDKFDDNEILNIFQTFGIKDVTLDNKTMGSLLYNKEIPYNELETLKAIDTLINQYKTNPSLVKLANLLNLKSQISVSNRLKKLQKAGYITIEKKNKIANNIVITDKGGEIL</sequence>
<evidence type="ECO:0000313" key="3">
    <source>
        <dbReference type="Proteomes" id="UP000216024"/>
    </source>
</evidence>
<dbReference type="Gene3D" id="1.10.10.10">
    <property type="entry name" value="Winged helix-like DNA-binding domain superfamily/Winged helix DNA-binding domain"/>
    <property type="match status" value="1"/>
</dbReference>
<dbReference type="Pfam" id="PF01726">
    <property type="entry name" value="LexA_DNA_bind"/>
    <property type="match status" value="1"/>
</dbReference>
<accession>A0A267MNJ5</accession>
<name>A0A267MNJ5_9FIRM</name>
<evidence type="ECO:0000259" key="1">
    <source>
        <dbReference type="Pfam" id="PF01726"/>
    </source>
</evidence>
<proteinExistence type="predicted"/>
<dbReference type="InterPro" id="IPR036388">
    <property type="entry name" value="WH-like_DNA-bd_sf"/>
</dbReference>
<dbReference type="RefSeq" id="WP_095130293.1">
    <property type="nucleotide sequence ID" value="NZ_NIBG01000001.1"/>
</dbReference>
<keyword evidence="3" id="KW-1185">Reference proteome</keyword>
<comment type="caution">
    <text evidence="2">The sequence shown here is derived from an EMBL/GenBank/DDBJ whole genome shotgun (WGS) entry which is preliminary data.</text>
</comment>
<protein>
    <recommendedName>
        <fullName evidence="1">LexA repressor DNA-binding domain-containing protein</fullName>
    </recommendedName>
</protein>
<dbReference type="InterPro" id="IPR006199">
    <property type="entry name" value="LexA_DNA-bd_dom"/>
</dbReference>
<organism evidence="2 3">
    <name type="scientific">Anaeromicrobium sediminis</name>
    <dbReference type="NCBI Taxonomy" id="1478221"/>
    <lineage>
        <taxon>Bacteria</taxon>
        <taxon>Bacillati</taxon>
        <taxon>Bacillota</taxon>
        <taxon>Clostridia</taxon>
        <taxon>Peptostreptococcales</taxon>
        <taxon>Thermotaleaceae</taxon>
        <taxon>Anaeromicrobium</taxon>
    </lineage>
</organism>